<sequence length="91" mass="10077">MAAYNAFVEKAEFNRIGWAASALMFQGCILTPALLITMFYFNGSDWQLLVGNLSFLLVLVPILGAMHVKYIFPSFGVSLLIHLALILVNIL</sequence>
<keyword evidence="1" id="KW-0812">Transmembrane</keyword>
<feature type="transmembrane region" description="Helical" evidence="1">
    <location>
        <begin position="70"/>
        <end position="90"/>
    </location>
</feature>
<dbReference type="EMBL" id="WELI01000001">
    <property type="protein sequence ID" value="KAB7733322.1"/>
    <property type="molecule type" value="Genomic_DNA"/>
</dbReference>
<protein>
    <submittedName>
        <fullName evidence="2">Uncharacterized protein</fullName>
    </submittedName>
</protein>
<gene>
    <name evidence="2" type="ORF">F5984_03520</name>
</gene>
<dbReference type="Proteomes" id="UP000488299">
    <property type="component" value="Unassembled WGS sequence"/>
</dbReference>
<evidence type="ECO:0000256" key="1">
    <source>
        <dbReference type="SAM" id="Phobius"/>
    </source>
</evidence>
<accession>A0A7J5U657</accession>
<evidence type="ECO:0000313" key="3">
    <source>
        <dbReference type="Proteomes" id="UP000488299"/>
    </source>
</evidence>
<reference evidence="2 3" key="1">
    <citation type="submission" date="2019-10" db="EMBL/GenBank/DDBJ databases">
        <title>Rudanella paleaurantiibacter sp. nov., isolated from sludge.</title>
        <authorList>
            <person name="Xu S.Q."/>
        </authorList>
    </citation>
    <scope>NUCLEOTIDE SEQUENCE [LARGE SCALE GENOMIC DNA]</scope>
    <source>
        <strain evidence="2 3">HX-22-17</strain>
    </source>
</reference>
<keyword evidence="3" id="KW-1185">Reference proteome</keyword>
<keyword evidence="1" id="KW-1133">Transmembrane helix</keyword>
<proteinExistence type="predicted"/>
<dbReference type="AlphaFoldDB" id="A0A7J5U657"/>
<feature type="transmembrane region" description="Helical" evidence="1">
    <location>
        <begin position="16"/>
        <end position="41"/>
    </location>
</feature>
<name>A0A7J5U657_9BACT</name>
<comment type="caution">
    <text evidence="2">The sequence shown here is derived from an EMBL/GenBank/DDBJ whole genome shotgun (WGS) entry which is preliminary data.</text>
</comment>
<evidence type="ECO:0000313" key="2">
    <source>
        <dbReference type="EMBL" id="KAB7733322.1"/>
    </source>
</evidence>
<keyword evidence="1" id="KW-0472">Membrane</keyword>
<feature type="transmembrane region" description="Helical" evidence="1">
    <location>
        <begin position="48"/>
        <end position="64"/>
    </location>
</feature>
<organism evidence="2 3">
    <name type="scientific">Rudanella paleaurantiibacter</name>
    <dbReference type="NCBI Taxonomy" id="2614655"/>
    <lineage>
        <taxon>Bacteria</taxon>
        <taxon>Pseudomonadati</taxon>
        <taxon>Bacteroidota</taxon>
        <taxon>Cytophagia</taxon>
        <taxon>Cytophagales</taxon>
        <taxon>Cytophagaceae</taxon>
        <taxon>Rudanella</taxon>
    </lineage>
</organism>